<evidence type="ECO:0000256" key="3">
    <source>
        <dbReference type="ARBA" id="ARBA00022692"/>
    </source>
</evidence>
<feature type="transmembrane region" description="Helical" evidence="6">
    <location>
        <begin position="6"/>
        <end position="26"/>
    </location>
</feature>
<organism evidence="7 8">
    <name type="scientific">Luteococcus sanguinis</name>
    <dbReference type="NCBI Taxonomy" id="174038"/>
    <lineage>
        <taxon>Bacteria</taxon>
        <taxon>Bacillati</taxon>
        <taxon>Actinomycetota</taxon>
        <taxon>Actinomycetes</taxon>
        <taxon>Propionibacteriales</taxon>
        <taxon>Propionibacteriaceae</taxon>
        <taxon>Luteococcus</taxon>
    </lineage>
</organism>
<dbReference type="Pfam" id="PF09678">
    <property type="entry name" value="Caa3_CtaG"/>
    <property type="match status" value="1"/>
</dbReference>
<evidence type="ECO:0000313" key="8">
    <source>
        <dbReference type="Proteomes" id="UP001596266"/>
    </source>
</evidence>
<sequence>MQSTLSSILTLLAWLATSASMGAWVVSAFIRPRTGDRRTGLAGDPLTTIGGIASLIALAAAVAHVVTGPGTEHTAWIVAAVCSGLAALLSLWKVWESALYALLLQAIAIVAPVAATEALVPQNHDVTGDAGMVAIVATAVLAGTWAFIRFVREGEHEHVVGWRLRFLSTVAGVVIAFCDLLTIALQPGARWPLDQQPTWHLIRAMVALAIAALAWLPRRTASWPAALAGLLLMVASVGTHVAGVALPAAILPMDVRTFGYSVAPWPTLRALALDWRINLFFFTISILAVAVYLFLVAKLHRQGDHWPLGRTVAWIIGWTLVCCLTSSGVGRYAPASFSVHMFMNLGLNMAAAMILALGGFITLVLRANKAHGRNQPAGLREWVAGTMHSRYLGFIYNPLVALAFMTGTYYVFYLTQIYPASLHWHWLHQFVYLHFLASGYIFYGLIIGVDQPPHPLPHIGKLGLIIGAMPFHAFFGVILMSKTVVYAEDFLASLGHEWLFKRGLQHDQWVGAAIAWGGGEFPLFIALIALLTQWQRQDTTEARRTDRHLDSGTDQSYDAYNEMMARLAAADRAAERSRD</sequence>
<feature type="transmembrane region" description="Helical" evidence="6">
    <location>
        <begin position="432"/>
        <end position="450"/>
    </location>
</feature>
<dbReference type="EMBL" id="JBHSUA010000015">
    <property type="protein sequence ID" value="MFC6396719.1"/>
    <property type="molecule type" value="Genomic_DNA"/>
</dbReference>
<comment type="subcellular location">
    <subcellularLocation>
        <location evidence="1">Cell membrane</location>
        <topology evidence="1">Multi-pass membrane protein</topology>
    </subcellularLocation>
</comment>
<evidence type="ECO:0000256" key="1">
    <source>
        <dbReference type="ARBA" id="ARBA00004651"/>
    </source>
</evidence>
<name>A0ABW1WZQ4_9ACTN</name>
<evidence type="ECO:0000256" key="2">
    <source>
        <dbReference type="ARBA" id="ARBA00022475"/>
    </source>
</evidence>
<keyword evidence="8" id="KW-1185">Reference proteome</keyword>
<feature type="transmembrane region" description="Helical" evidence="6">
    <location>
        <begin position="164"/>
        <end position="185"/>
    </location>
</feature>
<keyword evidence="2" id="KW-1003">Cell membrane</keyword>
<feature type="transmembrane region" description="Helical" evidence="6">
    <location>
        <begin position="279"/>
        <end position="299"/>
    </location>
</feature>
<feature type="transmembrane region" description="Helical" evidence="6">
    <location>
        <begin position="509"/>
        <end position="531"/>
    </location>
</feature>
<feature type="transmembrane region" description="Helical" evidence="6">
    <location>
        <begin position="228"/>
        <end position="250"/>
    </location>
</feature>
<dbReference type="RefSeq" id="WP_343884289.1">
    <property type="nucleotide sequence ID" value="NZ_BAAAKI010000001.1"/>
</dbReference>
<feature type="transmembrane region" description="Helical" evidence="6">
    <location>
        <begin position="197"/>
        <end position="216"/>
    </location>
</feature>
<gene>
    <name evidence="7" type="ORF">ACFP57_06925</name>
</gene>
<reference evidence="8" key="1">
    <citation type="journal article" date="2019" name="Int. J. Syst. Evol. Microbiol.">
        <title>The Global Catalogue of Microorganisms (GCM) 10K type strain sequencing project: providing services to taxonomists for standard genome sequencing and annotation.</title>
        <authorList>
            <consortium name="The Broad Institute Genomics Platform"/>
            <consortium name="The Broad Institute Genome Sequencing Center for Infectious Disease"/>
            <person name="Wu L."/>
            <person name="Ma J."/>
        </authorList>
    </citation>
    <scope>NUCLEOTIDE SEQUENCE [LARGE SCALE GENOMIC DNA]</scope>
    <source>
        <strain evidence="8">CGMCC 1.15277</strain>
    </source>
</reference>
<protein>
    <submittedName>
        <fullName evidence="7">Cytochrome c oxidase assembly protein</fullName>
    </submittedName>
</protein>
<evidence type="ECO:0000256" key="4">
    <source>
        <dbReference type="ARBA" id="ARBA00022989"/>
    </source>
</evidence>
<feature type="transmembrane region" description="Helical" evidence="6">
    <location>
        <begin position="311"/>
        <end position="333"/>
    </location>
</feature>
<feature type="transmembrane region" description="Helical" evidence="6">
    <location>
        <begin position="462"/>
        <end position="481"/>
    </location>
</feature>
<evidence type="ECO:0000256" key="6">
    <source>
        <dbReference type="SAM" id="Phobius"/>
    </source>
</evidence>
<comment type="caution">
    <text evidence="7">The sequence shown here is derived from an EMBL/GenBank/DDBJ whole genome shotgun (WGS) entry which is preliminary data.</text>
</comment>
<feature type="transmembrane region" description="Helical" evidence="6">
    <location>
        <begin position="345"/>
        <end position="365"/>
    </location>
</feature>
<feature type="transmembrane region" description="Helical" evidence="6">
    <location>
        <begin position="132"/>
        <end position="152"/>
    </location>
</feature>
<feature type="transmembrane region" description="Helical" evidence="6">
    <location>
        <begin position="46"/>
        <end position="67"/>
    </location>
</feature>
<feature type="transmembrane region" description="Helical" evidence="6">
    <location>
        <begin position="394"/>
        <end position="412"/>
    </location>
</feature>
<dbReference type="Proteomes" id="UP001596266">
    <property type="component" value="Unassembled WGS sequence"/>
</dbReference>
<evidence type="ECO:0000256" key="5">
    <source>
        <dbReference type="ARBA" id="ARBA00023136"/>
    </source>
</evidence>
<evidence type="ECO:0000313" key="7">
    <source>
        <dbReference type="EMBL" id="MFC6396719.1"/>
    </source>
</evidence>
<dbReference type="InterPro" id="IPR019108">
    <property type="entry name" value="Caa3_assmbl_CtaG-rel"/>
</dbReference>
<keyword evidence="3 6" id="KW-0812">Transmembrane</keyword>
<feature type="transmembrane region" description="Helical" evidence="6">
    <location>
        <begin position="73"/>
        <end position="92"/>
    </location>
</feature>
<accession>A0ABW1WZQ4</accession>
<keyword evidence="4 6" id="KW-1133">Transmembrane helix</keyword>
<keyword evidence="5 6" id="KW-0472">Membrane</keyword>
<feature type="transmembrane region" description="Helical" evidence="6">
    <location>
        <begin position="99"/>
        <end position="120"/>
    </location>
</feature>
<proteinExistence type="predicted"/>